<keyword evidence="6" id="KW-0572">Peptidoglycan-anchor</keyword>
<evidence type="ECO:0000259" key="9">
    <source>
        <dbReference type="PROSITE" id="PS50268"/>
    </source>
</evidence>
<dbReference type="Gene3D" id="2.60.40.10">
    <property type="entry name" value="Immunoglobulins"/>
    <property type="match status" value="12"/>
</dbReference>
<evidence type="ECO:0000256" key="7">
    <source>
        <dbReference type="SAM" id="MobiDB-lite"/>
    </source>
</evidence>
<dbReference type="NCBIfam" id="TIGR01167">
    <property type="entry name" value="LPXTG_anchor"/>
    <property type="match status" value="1"/>
</dbReference>
<dbReference type="InterPro" id="IPR013783">
    <property type="entry name" value="Ig-like_fold"/>
</dbReference>
<keyword evidence="8" id="KW-1133">Transmembrane helix</keyword>
<name>A0ABR6SU90_9LIST</name>
<sequence length="1063" mass="114393">FTTDSIKKDASVQITIPLTGQIETSAATPDTTITYNDENFDEETSTLEATDSSVEITSNEVPTITGETTTTLQPGDTFDPTSTMTASDKEDGDITSNIQVIDNSVDTSKSGTYKVTYEVTDSDNNTAQFTRTVIVTEAPIITGDIETRLNPNETFDDPMSTIQATDKEDGDLTDQVKITSNNVDISTPGSYEVVYEVTDSDGNKTTYTRSVIVTEAPTISGDTQTAINPNSTFDPMSTMTAKDREDGDITGDIQVADNPVNTSKSGSYEVTYEVTDSDGNKATFTRTVIVTEAPAITGDSETILNPNATFDPMNTMIATDKEDGDITGDIQVVDNPVDTSKPGSYEVAYEVTDSDGNKSTFTRTITVTEPPRISGESETYLSPNATFDPMNTMTATDKEDGNITSSINVTNNTVDTSKPGNYEVTYEVTDSDGNKASFTRTVVVTEAPIITGDSETQLNPNADFDPMSTIQATDKEDGDITNAVKVTNNTVDTSKPGSYFVTYEVIDSDGNISDTFIRTVIVTEAPTISGDSEIRLNPNANFDPMSTIQATDKEDGDITSTVKITNNTVDTSKPGNYEVTYEVTDSDGNKATFTRTVTVTEAPTITGDSETILNPSAIFDPMSTIQATDKEDGDITSNVKVIDNPVDTLTPGSYEVTYEVTDSDGNKATFTRTVIVTAAPTITGESETILNLNADFDPMSTMKATDKEDGDITQNIQVTNNTVDTSKPGSYLVTYEVTDSDGNISDTFIRTVTVTEAPTITGDSETRLNPNADFDPMSTIQATDKEDGDITSAVKITNNTVDTSKPGNYEVTYEVTDSDGNKASFTRTVTVTEAPTITGDSETRLNPNADFDPMSTIQSTDKEDGDITQNIQVTNNTVDTSKPGSYLVTYEVTDSDGNISSTFIRTVIVTEAPVINGDSETHIKPEGHFDPMEGITATDKENGDLTERIKIISNNVDVNVPGNYQVVYEVTDSDGNVTTFTSTVVVDLINQPSERSKDITNPPKDMQSGKNEVEKKITETKSDAKTEEKVSLPKTGDQSNTPTGLAGLGLFVVGLFSFFRIKK</sequence>
<protein>
    <submittedName>
        <fullName evidence="11">DUF5011 domain-containing protein</fullName>
    </submittedName>
</protein>
<evidence type="ECO:0000256" key="6">
    <source>
        <dbReference type="ARBA" id="ARBA00023088"/>
    </source>
</evidence>
<dbReference type="SUPFAM" id="SSF49299">
    <property type="entry name" value="PKD domain"/>
    <property type="match status" value="5"/>
</dbReference>
<dbReference type="Proteomes" id="UP000587800">
    <property type="component" value="Unassembled WGS sequence"/>
</dbReference>
<dbReference type="PANTHER" id="PTHR15127:SF32">
    <property type="entry name" value="HEAVYWEIGHT, ISOFORM A"/>
    <property type="match status" value="1"/>
</dbReference>
<dbReference type="PROSITE" id="PS50268">
    <property type="entry name" value="CADHERIN_2"/>
    <property type="match status" value="1"/>
</dbReference>
<feature type="compositionally biased region" description="Basic and acidic residues" evidence="7">
    <location>
        <begin position="1011"/>
        <end position="1031"/>
    </location>
</feature>
<evidence type="ECO:0000256" key="2">
    <source>
        <dbReference type="ARBA" id="ARBA00022512"/>
    </source>
</evidence>
<dbReference type="InterPro" id="IPR051846">
    <property type="entry name" value="SH2_domain_adapters"/>
</dbReference>
<comment type="caution">
    <text evidence="11">The sequence shown here is derived from an EMBL/GenBank/DDBJ whole genome shotgun (WGS) entry which is preliminary data.</text>
</comment>
<dbReference type="InterPro" id="IPR022409">
    <property type="entry name" value="PKD/Chitinase_dom"/>
</dbReference>
<dbReference type="EMBL" id="JAASUB010000004">
    <property type="protein sequence ID" value="MBC1509192.1"/>
    <property type="molecule type" value="Genomic_DNA"/>
</dbReference>
<dbReference type="SMART" id="SM00089">
    <property type="entry name" value="PKD"/>
    <property type="match status" value="5"/>
</dbReference>
<dbReference type="InterPro" id="IPR032179">
    <property type="entry name" value="Cry22Aa_Ig-like"/>
</dbReference>
<evidence type="ECO:0000313" key="12">
    <source>
        <dbReference type="Proteomes" id="UP000587800"/>
    </source>
</evidence>
<keyword evidence="8" id="KW-0812">Transmembrane</keyword>
<evidence type="ECO:0000259" key="10">
    <source>
        <dbReference type="PROSITE" id="PS50847"/>
    </source>
</evidence>
<feature type="transmembrane region" description="Helical" evidence="8">
    <location>
        <begin position="1043"/>
        <end position="1061"/>
    </location>
</feature>
<evidence type="ECO:0000313" key="11">
    <source>
        <dbReference type="EMBL" id="MBC1509192.1"/>
    </source>
</evidence>
<feature type="region of interest" description="Disordered" evidence="7">
    <location>
        <begin position="993"/>
        <end position="1039"/>
    </location>
</feature>
<dbReference type="RefSeq" id="WP_185395528.1">
    <property type="nucleotide sequence ID" value="NZ_JAASTZ010000020.1"/>
</dbReference>
<proteinExistence type="predicted"/>
<keyword evidence="2" id="KW-0134">Cell wall</keyword>
<evidence type="ECO:0000256" key="1">
    <source>
        <dbReference type="ARBA" id="ARBA00004168"/>
    </source>
</evidence>
<keyword evidence="4" id="KW-0732">Signal</keyword>
<dbReference type="InterPro" id="IPR035986">
    <property type="entry name" value="PKD_dom_sf"/>
</dbReference>
<keyword evidence="5" id="KW-0727">SH2 domain</keyword>
<gene>
    <name evidence="11" type="ORF">HCJ59_04595</name>
</gene>
<keyword evidence="12" id="KW-1185">Reference proteome</keyword>
<evidence type="ECO:0000256" key="5">
    <source>
        <dbReference type="ARBA" id="ARBA00022999"/>
    </source>
</evidence>
<feature type="non-terminal residue" evidence="11">
    <location>
        <position position="1"/>
    </location>
</feature>
<keyword evidence="3" id="KW-0964">Secreted</keyword>
<dbReference type="InterPro" id="IPR002126">
    <property type="entry name" value="Cadherin-like_dom"/>
</dbReference>
<dbReference type="Pfam" id="PF16403">
    <property type="entry name" value="Bact_surface_Ig-like"/>
    <property type="match status" value="12"/>
</dbReference>
<dbReference type="PANTHER" id="PTHR15127">
    <property type="entry name" value="HEAVYWEIGHT, ISOFORM A"/>
    <property type="match status" value="1"/>
</dbReference>
<feature type="domain" description="Cadherin" evidence="9">
    <location>
        <begin position="178"/>
        <end position="296"/>
    </location>
</feature>
<dbReference type="PROSITE" id="PS50847">
    <property type="entry name" value="GRAM_POS_ANCHORING"/>
    <property type="match status" value="1"/>
</dbReference>
<evidence type="ECO:0000256" key="3">
    <source>
        <dbReference type="ARBA" id="ARBA00022525"/>
    </source>
</evidence>
<dbReference type="InterPro" id="IPR019931">
    <property type="entry name" value="LPXTG_anchor"/>
</dbReference>
<comment type="subcellular location">
    <subcellularLocation>
        <location evidence="1">Secreted</location>
        <location evidence="1">Cell wall</location>
        <topology evidence="1">Peptidoglycan-anchor</topology>
    </subcellularLocation>
</comment>
<evidence type="ECO:0000256" key="8">
    <source>
        <dbReference type="SAM" id="Phobius"/>
    </source>
</evidence>
<keyword evidence="8" id="KW-0472">Membrane</keyword>
<feature type="domain" description="Gram-positive cocci surface proteins LPxTG" evidence="10">
    <location>
        <begin position="1032"/>
        <end position="1063"/>
    </location>
</feature>
<evidence type="ECO:0000256" key="4">
    <source>
        <dbReference type="ARBA" id="ARBA00022729"/>
    </source>
</evidence>
<organism evidence="11 12">
    <name type="scientific">Listeria immobilis</name>
    <dbReference type="NCBI Taxonomy" id="2713502"/>
    <lineage>
        <taxon>Bacteria</taxon>
        <taxon>Bacillati</taxon>
        <taxon>Bacillota</taxon>
        <taxon>Bacilli</taxon>
        <taxon>Bacillales</taxon>
        <taxon>Listeriaceae</taxon>
        <taxon>Listeria</taxon>
    </lineage>
</organism>
<accession>A0ABR6SU90</accession>
<reference evidence="11 12" key="1">
    <citation type="submission" date="2020-03" db="EMBL/GenBank/DDBJ databases">
        <title>Soil Listeria distribution.</title>
        <authorList>
            <person name="Liao J."/>
            <person name="Wiedmann M."/>
        </authorList>
    </citation>
    <scope>NUCLEOTIDE SEQUENCE [LARGE SCALE GENOMIC DNA]</scope>
    <source>
        <strain evidence="11 12">FSL L7-1515</strain>
    </source>
</reference>